<evidence type="ECO:0000256" key="6">
    <source>
        <dbReference type="ARBA" id="ARBA00023026"/>
    </source>
</evidence>
<keyword evidence="3" id="KW-0479">Metal-binding</keyword>
<dbReference type="SUPFAM" id="SSF48264">
    <property type="entry name" value="Cytochrome P450"/>
    <property type="match status" value="1"/>
</dbReference>
<dbReference type="STRING" id="38488.A0A4Y8D3X2"/>
<dbReference type="InterPro" id="IPR036396">
    <property type="entry name" value="Cyt_P450_sf"/>
</dbReference>
<keyword evidence="6" id="KW-0843">Virulence</keyword>
<dbReference type="CDD" id="cd11061">
    <property type="entry name" value="CYP67-like"/>
    <property type="match status" value="1"/>
</dbReference>
<keyword evidence="8" id="KW-0812">Transmembrane</keyword>
<keyword evidence="8" id="KW-1133">Transmembrane helix</keyword>
<evidence type="ECO:0000256" key="3">
    <source>
        <dbReference type="ARBA" id="ARBA00022723"/>
    </source>
</evidence>
<dbReference type="OrthoDB" id="6692864at2759"/>
<name>A0A4Y8D3X2_9HELO</name>
<keyword evidence="8" id="KW-0472">Membrane</keyword>
<dbReference type="AlphaFoldDB" id="A0A4Y8D3X2"/>
<evidence type="ECO:0008006" key="11">
    <source>
        <dbReference type="Google" id="ProtNLM"/>
    </source>
</evidence>
<evidence type="ECO:0000256" key="8">
    <source>
        <dbReference type="SAM" id="Phobius"/>
    </source>
</evidence>
<evidence type="ECO:0000256" key="1">
    <source>
        <dbReference type="ARBA" id="ARBA00001971"/>
    </source>
</evidence>
<evidence type="ECO:0000313" key="10">
    <source>
        <dbReference type="Proteomes" id="UP000297299"/>
    </source>
</evidence>
<accession>A0A4Y8D3X2</accession>
<feature type="transmembrane region" description="Helical" evidence="8">
    <location>
        <begin position="6"/>
        <end position="25"/>
    </location>
</feature>
<feature type="transmembrane region" description="Helical" evidence="8">
    <location>
        <begin position="67"/>
        <end position="89"/>
    </location>
</feature>
<feature type="transmembrane region" description="Helical" evidence="8">
    <location>
        <begin position="37"/>
        <end position="55"/>
    </location>
</feature>
<keyword evidence="4" id="KW-0560">Oxidoreductase</keyword>
<dbReference type="GO" id="GO:0020037">
    <property type="term" value="F:heme binding"/>
    <property type="evidence" value="ECO:0007669"/>
    <property type="project" value="InterPro"/>
</dbReference>
<dbReference type="GO" id="GO:0004497">
    <property type="term" value="F:monooxygenase activity"/>
    <property type="evidence" value="ECO:0007669"/>
    <property type="project" value="UniProtKB-KW"/>
</dbReference>
<dbReference type="InterPro" id="IPR050121">
    <property type="entry name" value="Cytochrome_P450_monoxygenase"/>
</dbReference>
<evidence type="ECO:0000256" key="2">
    <source>
        <dbReference type="ARBA" id="ARBA00010617"/>
    </source>
</evidence>
<evidence type="ECO:0000256" key="4">
    <source>
        <dbReference type="ARBA" id="ARBA00023002"/>
    </source>
</evidence>
<dbReference type="InterPro" id="IPR001128">
    <property type="entry name" value="Cyt_P450"/>
</dbReference>
<keyword evidence="5" id="KW-0408">Iron</keyword>
<reference evidence="9 10" key="1">
    <citation type="submission" date="2017-11" db="EMBL/GenBank/DDBJ databases">
        <title>Comparative genomics of Botrytis spp.</title>
        <authorList>
            <person name="Valero-Jimenez C.A."/>
            <person name="Tapia P."/>
            <person name="Veloso J."/>
            <person name="Silva-Moreno E."/>
            <person name="Staats M."/>
            <person name="Valdes J.H."/>
            <person name="Van Kan J.A.L."/>
        </authorList>
    </citation>
    <scope>NUCLEOTIDE SEQUENCE [LARGE SCALE GENOMIC DNA]</scope>
    <source>
        <strain evidence="9 10">MUCL2830</strain>
    </source>
</reference>
<comment type="caution">
    <text evidence="9">The sequence shown here is derived from an EMBL/GenBank/DDBJ whole genome shotgun (WGS) entry which is preliminary data.</text>
</comment>
<evidence type="ECO:0000256" key="7">
    <source>
        <dbReference type="ARBA" id="ARBA00023033"/>
    </source>
</evidence>
<gene>
    <name evidence="9" type="ORF">BOTCAL_0164g00010</name>
</gene>
<dbReference type="PRINTS" id="PR00385">
    <property type="entry name" value="P450"/>
</dbReference>
<dbReference type="GO" id="GO:0016705">
    <property type="term" value="F:oxidoreductase activity, acting on paired donors, with incorporation or reduction of molecular oxygen"/>
    <property type="evidence" value="ECO:0007669"/>
    <property type="project" value="InterPro"/>
</dbReference>
<dbReference type="Gene3D" id="1.10.630.10">
    <property type="entry name" value="Cytochrome P450"/>
    <property type="match status" value="1"/>
</dbReference>
<comment type="cofactor">
    <cofactor evidence="1">
        <name>heme</name>
        <dbReference type="ChEBI" id="CHEBI:30413"/>
    </cofactor>
</comment>
<sequence length="476" mass="53419">MMDLSYGLFTFLPAVAGIAAHLGYFIHGEHHMQSLQWLLTTIFSPLVLFLAILEFDVTSSYVTALKLTTIILTSFFASLTGSILTYRIFFHPLRHFPGPFAAKCSKLTHVARLLEKSDNYLQVHTLHEKYGEIVRIGPNELSIIKPEAVKAMIGPGSKCTKTAWYDVAGLPHTAMHLERDRVKHDKRRKVWDRGFSVKALRNYEGRVTRYADELVSQITSFGGKAINATHWFKAYAFDVIGDLAFGKSFDMLKTGEQHFALKTLQEGMEPLGFLIPVPWAFPILINIPGAMDGFNKFISYCAEHIDIRRANEPSVPDIMTWLIDAEENDPDPIHRDPRWLHGDSRLAIVAGSDTTSATLTYLFYHLCLEPHHVTKLREELAPIFTPGSPNECRDIQDAPYLNAVINETLRLHPPVPSGLLRQTPAGGLTIDGIYIPGNVVMSAPSWTMGRCTSFSFFFPSFLPPMSPPPQKLTHTQ</sequence>
<dbReference type="PANTHER" id="PTHR24305">
    <property type="entry name" value="CYTOCHROME P450"/>
    <property type="match status" value="1"/>
</dbReference>
<dbReference type="GO" id="GO:0005506">
    <property type="term" value="F:iron ion binding"/>
    <property type="evidence" value="ECO:0007669"/>
    <property type="project" value="InterPro"/>
</dbReference>
<dbReference type="PANTHER" id="PTHR24305:SF187">
    <property type="entry name" value="P450, PUTATIVE (EUROFUNG)-RELATED"/>
    <property type="match status" value="1"/>
</dbReference>
<dbReference type="EMBL" id="PHWZ01000164">
    <property type="protein sequence ID" value="TEY62303.1"/>
    <property type="molecule type" value="Genomic_DNA"/>
</dbReference>
<evidence type="ECO:0000313" key="9">
    <source>
        <dbReference type="EMBL" id="TEY62303.1"/>
    </source>
</evidence>
<proteinExistence type="inferred from homology"/>
<organism evidence="9 10">
    <name type="scientific">Botryotinia calthae</name>
    <dbReference type="NCBI Taxonomy" id="38488"/>
    <lineage>
        <taxon>Eukaryota</taxon>
        <taxon>Fungi</taxon>
        <taxon>Dikarya</taxon>
        <taxon>Ascomycota</taxon>
        <taxon>Pezizomycotina</taxon>
        <taxon>Leotiomycetes</taxon>
        <taxon>Helotiales</taxon>
        <taxon>Sclerotiniaceae</taxon>
        <taxon>Botryotinia</taxon>
    </lineage>
</organism>
<evidence type="ECO:0000256" key="5">
    <source>
        <dbReference type="ARBA" id="ARBA00023004"/>
    </source>
</evidence>
<keyword evidence="10" id="KW-1185">Reference proteome</keyword>
<dbReference type="Pfam" id="PF00067">
    <property type="entry name" value="p450"/>
    <property type="match status" value="1"/>
</dbReference>
<dbReference type="Proteomes" id="UP000297299">
    <property type="component" value="Unassembled WGS sequence"/>
</dbReference>
<protein>
    <recommendedName>
        <fullName evidence="11">Cytochrome P450</fullName>
    </recommendedName>
</protein>
<comment type="similarity">
    <text evidence="2">Belongs to the cytochrome P450 family.</text>
</comment>
<keyword evidence="7" id="KW-0503">Monooxygenase</keyword>